<dbReference type="SUPFAM" id="SSF47598">
    <property type="entry name" value="Ribbon-helix-helix"/>
    <property type="match status" value="1"/>
</dbReference>
<name>A0ABU7T5Y5_9HYPH</name>
<dbReference type="InterPro" id="IPR010985">
    <property type="entry name" value="Ribbon_hlx_hlx"/>
</dbReference>
<gene>
    <name evidence="3" type="ORF">MRSR164_03850</name>
</gene>
<comment type="similarity">
    <text evidence="1">Belongs to the ParD antitoxin family.</text>
</comment>
<keyword evidence="2" id="KW-1277">Toxin-antitoxin system</keyword>
<dbReference type="NCBIfam" id="TIGR02606">
    <property type="entry name" value="antidote_CC2985"/>
    <property type="match status" value="1"/>
</dbReference>
<evidence type="ECO:0000313" key="3">
    <source>
        <dbReference type="EMBL" id="MEE7455971.1"/>
    </source>
</evidence>
<organism evidence="3 4">
    <name type="scientific">Methylobacterium radiotolerans</name>
    <dbReference type="NCBI Taxonomy" id="31998"/>
    <lineage>
        <taxon>Bacteria</taxon>
        <taxon>Pseudomonadati</taxon>
        <taxon>Pseudomonadota</taxon>
        <taxon>Alphaproteobacteria</taxon>
        <taxon>Hyphomicrobiales</taxon>
        <taxon>Methylobacteriaceae</taxon>
        <taxon>Methylobacterium</taxon>
    </lineage>
</organism>
<comment type="caution">
    <text evidence="3">The sequence shown here is derived from an EMBL/GenBank/DDBJ whole genome shotgun (WGS) entry which is preliminary data.</text>
</comment>
<proteinExistence type="inferred from homology"/>
<dbReference type="EMBL" id="MLBY01000002">
    <property type="protein sequence ID" value="MEE7455971.1"/>
    <property type="molecule type" value="Genomic_DNA"/>
</dbReference>
<dbReference type="Gene3D" id="6.10.10.120">
    <property type="entry name" value="Antitoxin ParD1-like"/>
    <property type="match status" value="1"/>
</dbReference>
<sequence>MPNVNLGPHFDGFVQQQIENGRFQNASEVVRAALRLLEDQETSLAERRAILKRSINAAFEDDRPTIPAEDAFAQLRAHHAAQVKADKRGG</sequence>
<evidence type="ECO:0000256" key="1">
    <source>
        <dbReference type="ARBA" id="ARBA00008580"/>
    </source>
</evidence>
<dbReference type="InterPro" id="IPR022789">
    <property type="entry name" value="ParD"/>
</dbReference>
<keyword evidence="4" id="KW-1185">Reference proteome</keyword>
<protein>
    <submittedName>
        <fullName evidence="3">Type II toxin-antitoxin system ParD family antitoxin</fullName>
    </submittedName>
</protein>
<dbReference type="InterPro" id="IPR038296">
    <property type="entry name" value="ParD_sf"/>
</dbReference>
<evidence type="ECO:0000313" key="4">
    <source>
        <dbReference type="Proteomes" id="UP001349262"/>
    </source>
</evidence>
<dbReference type="PANTHER" id="PTHR36582">
    <property type="entry name" value="ANTITOXIN PARD"/>
    <property type="match status" value="1"/>
</dbReference>
<dbReference type="PANTHER" id="PTHR36582:SF2">
    <property type="entry name" value="ANTITOXIN PARD"/>
    <property type="match status" value="1"/>
</dbReference>
<accession>A0ABU7T5Y5</accession>
<dbReference type="Proteomes" id="UP001349262">
    <property type="component" value="Unassembled WGS sequence"/>
</dbReference>
<evidence type="ECO:0000256" key="2">
    <source>
        <dbReference type="ARBA" id="ARBA00022649"/>
    </source>
</evidence>
<reference evidence="3 4" key="1">
    <citation type="journal article" date="2012" name="Genet. Mol. Biol.">
        <title>Analysis of 16S rRNA and mxaF genes revealing insights into Methylobacterium niche-specific plant association.</title>
        <authorList>
            <person name="Dourado M.N."/>
            <person name="Andreote F.D."/>
            <person name="Dini-Andreote F."/>
            <person name="Conti R."/>
            <person name="Araujo J.M."/>
            <person name="Araujo W.L."/>
        </authorList>
    </citation>
    <scope>NUCLEOTIDE SEQUENCE [LARGE SCALE GENOMIC DNA]</scope>
    <source>
        <strain evidence="3 4">SR1.6/4</strain>
    </source>
</reference>
<dbReference type="Pfam" id="PF03693">
    <property type="entry name" value="ParD_antitoxin"/>
    <property type="match status" value="1"/>
</dbReference>